<comment type="caution">
    <text evidence="2">The sequence shown here is derived from an EMBL/GenBank/DDBJ whole genome shotgun (WGS) entry which is preliminary data.</text>
</comment>
<feature type="domain" description="GmrSD restriction endonucleases N-terminal" evidence="1">
    <location>
        <begin position="7"/>
        <end position="214"/>
    </location>
</feature>
<dbReference type="RefSeq" id="WP_086730045.1">
    <property type="nucleotide sequence ID" value="NZ_MUBM01000370.1"/>
</dbReference>
<name>A0ABV1VVL8_9ACTN</name>
<dbReference type="InterPro" id="IPR004919">
    <property type="entry name" value="GmrSD_N"/>
</dbReference>
<gene>
    <name evidence="2" type="ORF">ABT317_02755</name>
</gene>
<evidence type="ECO:0000259" key="1">
    <source>
        <dbReference type="Pfam" id="PF03235"/>
    </source>
</evidence>
<evidence type="ECO:0000313" key="3">
    <source>
        <dbReference type="Proteomes" id="UP001458415"/>
    </source>
</evidence>
<dbReference type="Pfam" id="PF03235">
    <property type="entry name" value="GmrSD_N"/>
    <property type="match status" value="1"/>
</dbReference>
<dbReference type="Proteomes" id="UP001458415">
    <property type="component" value="Unassembled WGS sequence"/>
</dbReference>
<sequence>MDGLSIRKVIDQATSGSIRIPAFQRGFVWDAERVAYLMDSIYKGYPFGALILWRTKEQLQSERQLGPFVLPQNDPDYPIDYVLDGQQRLTSIFGVFQSDITPQETVEWNKVYFDFEASPDLQESQFIALSDEKVDPEKHFPIGTFFNVTAYRKATEHLGPEKLELIDKVQAEFKEATIPVQSIETDNRAKVAIVFERVNRMGVELDTLQLLSAWTWSEEFDLQERFNDLAEDLRPFGFEDVGEDTNLLLRCCAAIIAHDASPSALIGLNGAEVRTRFQEIENGIKGAVDFLRKNLNVESLNNLPYATLIVALSAFFATPGTTAVKYTDAQRKQLLRWFWRSCFSRRYSAGVLRNMNRDIAEAVALRTKGSSSIDQIAASVDSDYFLNQSFSVGTVSTRTFVLLLAQETPLSFVSGSPITLASVLQNYNRNEFHHLYPRAYLKQQGVKAENINALVNFAFMSSQDNKTLGGVAPSVYRQTMDVKATPKILEKSLCPASLFEDDFEKFSNERAARLVSKAKELIADQ</sequence>
<organism evidence="2 3">
    <name type="scientific">Streptomyces carpinensis</name>
    <dbReference type="NCBI Taxonomy" id="66369"/>
    <lineage>
        <taxon>Bacteria</taxon>
        <taxon>Bacillati</taxon>
        <taxon>Actinomycetota</taxon>
        <taxon>Actinomycetes</taxon>
        <taxon>Kitasatosporales</taxon>
        <taxon>Streptomycetaceae</taxon>
        <taxon>Streptomyces</taxon>
    </lineage>
</organism>
<proteinExistence type="predicted"/>
<reference evidence="2 3" key="1">
    <citation type="submission" date="2024-06" db="EMBL/GenBank/DDBJ databases">
        <title>The Natural Products Discovery Center: Release of the First 8490 Sequenced Strains for Exploring Actinobacteria Biosynthetic Diversity.</title>
        <authorList>
            <person name="Kalkreuter E."/>
            <person name="Kautsar S.A."/>
            <person name="Yang D."/>
            <person name="Bader C.D."/>
            <person name="Teijaro C.N."/>
            <person name="Fluegel L."/>
            <person name="Davis C.M."/>
            <person name="Simpson J.R."/>
            <person name="Lauterbach L."/>
            <person name="Steele A.D."/>
            <person name="Gui C."/>
            <person name="Meng S."/>
            <person name="Li G."/>
            <person name="Viehrig K."/>
            <person name="Ye F."/>
            <person name="Su P."/>
            <person name="Kiefer A.F."/>
            <person name="Nichols A."/>
            <person name="Cepeda A.J."/>
            <person name="Yan W."/>
            <person name="Fan B."/>
            <person name="Jiang Y."/>
            <person name="Adhikari A."/>
            <person name="Zheng C.-J."/>
            <person name="Schuster L."/>
            <person name="Cowan T.M."/>
            <person name="Smanski M.J."/>
            <person name="Chevrette M.G."/>
            <person name="De Carvalho L.P.S."/>
            <person name="Shen B."/>
        </authorList>
    </citation>
    <scope>NUCLEOTIDE SEQUENCE [LARGE SCALE GENOMIC DNA]</scope>
    <source>
        <strain evidence="2 3">NPDC000634</strain>
    </source>
</reference>
<dbReference type="PANTHER" id="PTHR37292">
    <property type="entry name" value="VNG6097C"/>
    <property type="match status" value="1"/>
</dbReference>
<dbReference type="EMBL" id="JBEPCU010000018">
    <property type="protein sequence ID" value="MER6975987.1"/>
    <property type="molecule type" value="Genomic_DNA"/>
</dbReference>
<keyword evidence="3" id="KW-1185">Reference proteome</keyword>
<protein>
    <submittedName>
        <fullName evidence="2">DUF262 domain-containing protein</fullName>
    </submittedName>
</protein>
<dbReference type="PANTHER" id="PTHR37292:SF2">
    <property type="entry name" value="DUF262 DOMAIN-CONTAINING PROTEIN"/>
    <property type="match status" value="1"/>
</dbReference>
<accession>A0ABV1VVL8</accession>
<evidence type="ECO:0000313" key="2">
    <source>
        <dbReference type="EMBL" id="MER6975987.1"/>
    </source>
</evidence>